<dbReference type="InterPro" id="IPR013088">
    <property type="entry name" value="Znf_NHR/GATA"/>
</dbReference>
<dbReference type="OrthoDB" id="2162994at2759"/>
<evidence type="ECO:0000256" key="6">
    <source>
        <dbReference type="PROSITE-ProRule" id="PRU00094"/>
    </source>
</evidence>
<feature type="region of interest" description="Disordered" evidence="7">
    <location>
        <begin position="121"/>
        <end position="152"/>
    </location>
</feature>
<keyword evidence="10" id="KW-1185">Reference proteome</keyword>
<dbReference type="PROSITE" id="PS00344">
    <property type="entry name" value="GATA_ZN_FINGER_1"/>
    <property type="match status" value="1"/>
</dbReference>
<dbReference type="AlphaFoldDB" id="A0A0C3HU46"/>
<dbReference type="STRING" id="913774.A0A0C3HU46"/>
<protein>
    <recommendedName>
        <fullName evidence="8">GATA-type domain-containing protein</fullName>
    </recommendedName>
</protein>
<dbReference type="SMART" id="SM00401">
    <property type="entry name" value="ZnF_GATA"/>
    <property type="match status" value="1"/>
</dbReference>
<accession>A0A0C3HU46</accession>
<reference evidence="10" key="2">
    <citation type="submission" date="2015-01" db="EMBL/GenBank/DDBJ databases">
        <title>Evolutionary Origins and Diversification of the Mycorrhizal Mutualists.</title>
        <authorList>
            <consortium name="DOE Joint Genome Institute"/>
            <consortium name="Mycorrhizal Genomics Consortium"/>
            <person name="Kohler A."/>
            <person name="Kuo A."/>
            <person name="Nagy L.G."/>
            <person name="Floudas D."/>
            <person name="Copeland A."/>
            <person name="Barry K.W."/>
            <person name="Cichocki N."/>
            <person name="Veneault-Fourrey C."/>
            <person name="LaButti K."/>
            <person name="Lindquist E.A."/>
            <person name="Lipzen A."/>
            <person name="Lundell T."/>
            <person name="Morin E."/>
            <person name="Murat C."/>
            <person name="Riley R."/>
            <person name="Ohm R."/>
            <person name="Sun H."/>
            <person name="Tunlid A."/>
            <person name="Henrissat B."/>
            <person name="Grigoriev I.V."/>
            <person name="Hibbett D.S."/>
            <person name="Martin F."/>
        </authorList>
    </citation>
    <scope>NUCLEOTIDE SEQUENCE [LARGE SCALE GENOMIC DNA]</scope>
    <source>
        <strain evidence="10">Zn</strain>
    </source>
</reference>
<keyword evidence="4" id="KW-0805">Transcription regulation</keyword>
<dbReference type="GO" id="GO:0008270">
    <property type="term" value="F:zinc ion binding"/>
    <property type="evidence" value="ECO:0007669"/>
    <property type="project" value="UniProtKB-KW"/>
</dbReference>
<dbReference type="PANTHER" id="PTHR47172:SF24">
    <property type="entry name" value="GATA ZINC FINGER DOMAIN-CONTAINING PROTEIN 14-RELATED"/>
    <property type="match status" value="1"/>
</dbReference>
<evidence type="ECO:0000256" key="5">
    <source>
        <dbReference type="ARBA" id="ARBA00023163"/>
    </source>
</evidence>
<dbReference type="HOGENOM" id="CLU_141172_0_0_1"/>
<sequence length="152" mass="16960">MPDRMPSLESCKEMLEHAEKMTISIRRMQETIVAQKHAAADQRMREQGAKAMGEYEDDVSMYGDDRQSQVFGGADGKKRRGRAAPPGRCHSCNRAETPEWRRGPDGARTLCNACGLHYAKLTRKNTMKQSQGSSSGSSLRPKSMEGQTSPRR</sequence>
<keyword evidence="5" id="KW-0804">Transcription</keyword>
<dbReference type="Pfam" id="PF00320">
    <property type="entry name" value="GATA"/>
    <property type="match status" value="1"/>
</dbReference>
<keyword evidence="2 6" id="KW-0863">Zinc-finger</keyword>
<dbReference type="CDD" id="cd00202">
    <property type="entry name" value="ZnF_GATA"/>
    <property type="match status" value="1"/>
</dbReference>
<evidence type="ECO:0000313" key="10">
    <source>
        <dbReference type="Proteomes" id="UP000054321"/>
    </source>
</evidence>
<evidence type="ECO:0000256" key="3">
    <source>
        <dbReference type="ARBA" id="ARBA00022833"/>
    </source>
</evidence>
<evidence type="ECO:0000256" key="4">
    <source>
        <dbReference type="ARBA" id="ARBA00023015"/>
    </source>
</evidence>
<evidence type="ECO:0000256" key="7">
    <source>
        <dbReference type="SAM" id="MobiDB-lite"/>
    </source>
</evidence>
<proteinExistence type="predicted"/>
<keyword evidence="3" id="KW-0862">Zinc</keyword>
<dbReference type="PANTHER" id="PTHR47172">
    <property type="entry name" value="OS01G0976800 PROTEIN"/>
    <property type="match status" value="1"/>
</dbReference>
<feature type="compositionally biased region" description="Low complexity" evidence="7">
    <location>
        <begin position="129"/>
        <end position="138"/>
    </location>
</feature>
<name>A0A0C3HU46_OIDMZ</name>
<reference evidence="9 10" key="1">
    <citation type="submission" date="2014-04" db="EMBL/GenBank/DDBJ databases">
        <authorList>
            <consortium name="DOE Joint Genome Institute"/>
            <person name="Kuo A."/>
            <person name="Martino E."/>
            <person name="Perotto S."/>
            <person name="Kohler A."/>
            <person name="Nagy L.G."/>
            <person name="Floudas D."/>
            <person name="Copeland A."/>
            <person name="Barry K.W."/>
            <person name="Cichocki N."/>
            <person name="Veneault-Fourrey C."/>
            <person name="LaButti K."/>
            <person name="Lindquist E.A."/>
            <person name="Lipzen A."/>
            <person name="Lundell T."/>
            <person name="Morin E."/>
            <person name="Murat C."/>
            <person name="Sun H."/>
            <person name="Tunlid A."/>
            <person name="Henrissat B."/>
            <person name="Grigoriev I.V."/>
            <person name="Hibbett D.S."/>
            <person name="Martin F."/>
            <person name="Nordberg H.P."/>
            <person name="Cantor M.N."/>
            <person name="Hua S.X."/>
        </authorList>
    </citation>
    <scope>NUCLEOTIDE SEQUENCE [LARGE SCALE GENOMIC DNA]</scope>
    <source>
        <strain evidence="9 10">Zn</strain>
    </source>
</reference>
<feature type="domain" description="GATA-type" evidence="8">
    <location>
        <begin position="88"/>
        <end position="118"/>
    </location>
</feature>
<feature type="region of interest" description="Disordered" evidence="7">
    <location>
        <begin position="59"/>
        <end position="105"/>
    </location>
</feature>
<dbReference type="InParanoid" id="A0A0C3HU46"/>
<dbReference type="GO" id="GO:0006355">
    <property type="term" value="P:regulation of DNA-templated transcription"/>
    <property type="evidence" value="ECO:0007669"/>
    <property type="project" value="InterPro"/>
</dbReference>
<dbReference type="PROSITE" id="PS50114">
    <property type="entry name" value="GATA_ZN_FINGER_2"/>
    <property type="match status" value="1"/>
</dbReference>
<dbReference type="Gene3D" id="3.30.50.10">
    <property type="entry name" value="Erythroid Transcription Factor GATA-1, subunit A"/>
    <property type="match status" value="1"/>
</dbReference>
<evidence type="ECO:0000259" key="8">
    <source>
        <dbReference type="PROSITE" id="PS50114"/>
    </source>
</evidence>
<feature type="compositionally biased region" description="Basic and acidic residues" evidence="7">
    <location>
        <begin position="96"/>
        <end position="105"/>
    </location>
</feature>
<dbReference type="FunCoup" id="A0A0C3HU46">
    <property type="interactions" value="588"/>
</dbReference>
<dbReference type="SUPFAM" id="SSF57716">
    <property type="entry name" value="Glucocorticoid receptor-like (DNA-binding domain)"/>
    <property type="match status" value="1"/>
</dbReference>
<dbReference type="EMBL" id="KN832871">
    <property type="protein sequence ID" value="KIN05762.1"/>
    <property type="molecule type" value="Genomic_DNA"/>
</dbReference>
<dbReference type="InterPro" id="IPR000679">
    <property type="entry name" value="Znf_GATA"/>
</dbReference>
<evidence type="ECO:0000313" key="9">
    <source>
        <dbReference type="EMBL" id="KIN05762.1"/>
    </source>
</evidence>
<dbReference type="Proteomes" id="UP000054321">
    <property type="component" value="Unassembled WGS sequence"/>
</dbReference>
<evidence type="ECO:0000256" key="1">
    <source>
        <dbReference type="ARBA" id="ARBA00022723"/>
    </source>
</evidence>
<dbReference type="GO" id="GO:0043565">
    <property type="term" value="F:sequence-specific DNA binding"/>
    <property type="evidence" value="ECO:0007669"/>
    <property type="project" value="InterPro"/>
</dbReference>
<keyword evidence="1" id="KW-0479">Metal-binding</keyword>
<organism evidence="9 10">
    <name type="scientific">Oidiodendron maius (strain Zn)</name>
    <dbReference type="NCBI Taxonomy" id="913774"/>
    <lineage>
        <taxon>Eukaryota</taxon>
        <taxon>Fungi</taxon>
        <taxon>Dikarya</taxon>
        <taxon>Ascomycota</taxon>
        <taxon>Pezizomycotina</taxon>
        <taxon>Leotiomycetes</taxon>
        <taxon>Leotiomycetes incertae sedis</taxon>
        <taxon>Myxotrichaceae</taxon>
        <taxon>Oidiodendron</taxon>
    </lineage>
</organism>
<gene>
    <name evidence="9" type="ORF">OIDMADRAFT_154229</name>
</gene>
<evidence type="ECO:0000256" key="2">
    <source>
        <dbReference type="ARBA" id="ARBA00022771"/>
    </source>
</evidence>